<dbReference type="Pfam" id="PF02701">
    <property type="entry name" value="Zn_ribbon_Dof"/>
    <property type="match status" value="1"/>
</dbReference>
<evidence type="ECO:0000256" key="10">
    <source>
        <dbReference type="SAM" id="MobiDB-lite"/>
    </source>
</evidence>
<dbReference type="PANTHER" id="PTHR31992">
    <property type="entry name" value="DOF ZINC FINGER PROTEIN DOF1.4-RELATED"/>
    <property type="match status" value="1"/>
</dbReference>
<name>D6MK08_9ASPA</name>
<dbReference type="GO" id="GO:0003700">
    <property type="term" value="F:DNA-binding transcription factor activity"/>
    <property type="evidence" value="ECO:0007669"/>
    <property type="project" value="UniProtKB-UniRule"/>
</dbReference>
<keyword evidence="5 8" id="KW-0238">DNA-binding</keyword>
<keyword evidence="7 8" id="KW-0539">Nucleus</keyword>
<reference evidence="12" key="2">
    <citation type="journal article" date="2010" name="Genomics">
        <title>Analysis of floral transcription factors from Lycoris longituba.</title>
        <authorList>
            <person name="He Q.L."/>
            <person name="Cui S.J."/>
            <person name="Gu J.L."/>
            <person name="Zhang H."/>
            <person name="Wang M.X."/>
            <person name="Zhou Y."/>
            <person name="Zhang L."/>
            <person name="Huang M.R."/>
        </authorList>
    </citation>
    <scope>NUCLEOTIDE SEQUENCE</scope>
</reference>
<evidence type="ECO:0000259" key="11">
    <source>
        <dbReference type="PROSITE" id="PS50884"/>
    </source>
</evidence>
<dbReference type="GO" id="GO:0003677">
    <property type="term" value="F:DNA binding"/>
    <property type="evidence" value="ECO:0007669"/>
    <property type="project" value="UniProtKB-UniRule"/>
</dbReference>
<dbReference type="InterPro" id="IPR045174">
    <property type="entry name" value="Dof"/>
</dbReference>
<evidence type="ECO:0000256" key="4">
    <source>
        <dbReference type="ARBA" id="ARBA00023015"/>
    </source>
</evidence>
<evidence type="ECO:0000256" key="8">
    <source>
        <dbReference type="PROSITE-ProRule" id="PRU00071"/>
    </source>
</evidence>
<proteinExistence type="evidence at transcript level"/>
<feature type="domain" description="Dof-type" evidence="11">
    <location>
        <begin position="54"/>
        <end position="108"/>
    </location>
</feature>
<dbReference type="PROSITE" id="PS50884">
    <property type="entry name" value="ZF_DOF_2"/>
    <property type="match status" value="1"/>
</dbReference>
<organism evidence="12">
    <name type="scientific">Lycoris longituba</name>
    <dbReference type="NCBI Taxonomy" id="272140"/>
    <lineage>
        <taxon>Eukaryota</taxon>
        <taxon>Viridiplantae</taxon>
        <taxon>Streptophyta</taxon>
        <taxon>Embryophyta</taxon>
        <taxon>Tracheophyta</taxon>
        <taxon>Spermatophyta</taxon>
        <taxon>Magnoliopsida</taxon>
        <taxon>Liliopsida</taxon>
        <taxon>Asparagales</taxon>
        <taxon>Amaryllidaceae</taxon>
        <taxon>Amaryllidoideae</taxon>
        <taxon>Lycoris</taxon>
    </lineage>
</organism>
<keyword evidence="2 8" id="KW-0863">Zinc-finger</keyword>
<dbReference type="GO" id="GO:0008270">
    <property type="term" value="F:zinc ion binding"/>
    <property type="evidence" value="ECO:0007669"/>
    <property type="project" value="UniProtKB-KW"/>
</dbReference>
<evidence type="ECO:0000313" key="12">
    <source>
        <dbReference type="EMBL" id="ADG57855.1"/>
    </source>
</evidence>
<evidence type="ECO:0000256" key="1">
    <source>
        <dbReference type="ARBA" id="ARBA00022723"/>
    </source>
</evidence>
<protein>
    <recommendedName>
        <fullName evidence="9">Dof zinc finger protein</fullName>
    </recommendedName>
</protein>
<evidence type="ECO:0000256" key="7">
    <source>
        <dbReference type="ARBA" id="ARBA00023242"/>
    </source>
</evidence>
<keyword evidence="6 9" id="KW-0804">Transcription</keyword>
<reference evidence="12" key="1">
    <citation type="submission" date="2009-05" db="EMBL/GenBank/DDBJ databases">
        <authorList>
            <person name="Huang M."/>
            <person name="He Q."/>
            <person name="Zhang L."/>
            <person name="Cui S."/>
            <person name="Wang M."/>
            <person name="Zhou Y."/>
        </authorList>
    </citation>
    <scope>NUCLEOTIDE SEQUENCE</scope>
</reference>
<dbReference type="PROSITE" id="PS01361">
    <property type="entry name" value="ZF_DOF_1"/>
    <property type="match status" value="1"/>
</dbReference>
<keyword evidence="4 9" id="KW-0805">Transcription regulation</keyword>
<sequence length="140" mass="15954">MGLSSKKAFRDDSLECWSQVGDHLDINSNLNPKPPTNEYKNNQQKQQIYMGPPLNCPRCDSANTKFCYYNNYSKLQPRHFCKACKRHWTAGGTLRNVPVGGGRRKNNKRIVKTTANHTNNAPVNNNEQQQQQSVGMIFPD</sequence>
<feature type="compositionally biased region" description="Low complexity" evidence="10">
    <location>
        <begin position="117"/>
        <end position="132"/>
    </location>
</feature>
<evidence type="ECO:0000256" key="6">
    <source>
        <dbReference type="ARBA" id="ARBA00023163"/>
    </source>
</evidence>
<dbReference type="PANTHER" id="PTHR31992:SF97">
    <property type="entry name" value="DOF ZINC FINGER PROTEIN"/>
    <property type="match status" value="1"/>
</dbReference>
<accession>D6MK08</accession>
<evidence type="ECO:0000256" key="9">
    <source>
        <dbReference type="RuleBase" id="RU369094"/>
    </source>
</evidence>
<keyword evidence="3 9" id="KW-0862">Zinc</keyword>
<evidence type="ECO:0000256" key="3">
    <source>
        <dbReference type="ARBA" id="ARBA00022833"/>
    </source>
</evidence>
<dbReference type="AlphaFoldDB" id="D6MK08"/>
<feature type="non-terminal residue" evidence="12">
    <location>
        <position position="140"/>
    </location>
</feature>
<dbReference type="InterPro" id="IPR003851">
    <property type="entry name" value="Znf_Dof"/>
</dbReference>
<dbReference type="GO" id="GO:0005634">
    <property type="term" value="C:nucleus"/>
    <property type="evidence" value="ECO:0007669"/>
    <property type="project" value="UniProtKB-SubCell"/>
</dbReference>
<dbReference type="EMBL" id="GQ165870">
    <property type="protein sequence ID" value="ADG57855.1"/>
    <property type="molecule type" value="mRNA"/>
</dbReference>
<evidence type="ECO:0000256" key="5">
    <source>
        <dbReference type="ARBA" id="ARBA00023125"/>
    </source>
</evidence>
<comment type="function">
    <text evidence="9">Transcription factor that binds specifically to a 5'-AA[AG]G-3' consensus core sequence.</text>
</comment>
<comment type="subcellular location">
    <subcellularLocation>
        <location evidence="8 9">Nucleus</location>
    </subcellularLocation>
</comment>
<feature type="region of interest" description="Disordered" evidence="10">
    <location>
        <begin position="117"/>
        <end position="140"/>
    </location>
</feature>
<evidence type="ECO:0000256" key="2">
    <source>
        <dbReference type="ARBA" id="ARBA00022771"/>
    </source>
</evidence>
<keyword evidence="1 9" id="KW-0479">Metal-binding</keyword>